<evidence type="ECO:0000313" key="2">
    <source>
        <dbReference type="EMBL" id="GAA2382060.1"/>
    </source>
</evidence>
<protein>
    <submittedName>
        <fullName evidence="2">Sugar ABC transporter substrate-binding protein</fullName>
    </submittedName>
</protein>
<dbReference type="EMBL" id="BAAASE010000001">
    <property type="protein sequence ID" value="GAA2382060.1"/>
    <property type="molecule type" value="Genomic_DNA"/>
</dbReference>
<sequence length="439" mass="47033">MRVWSRAGTVAVAIAVVAAVPGCQDNKGANADPKALTYWASQQSPSVERDKEILKPELRKFTERTGIRVNLEVIPFTDLLNRILTATTSGKGPDVINLGNSWAPSLQATGALVEWDDAMMAKIGGAKRFTPVSLQTGGAEGQTPTSVPLYSKVYQLYYNKKLFERAGIAKPPATWKDFVTTARKLTKDTDGDGRTDQWGLGVRGQASTIAVHYAYILGSARGAEFFAGDKPTFDSPAAVEGIQQYLSWMGKDKIVNPSDAENADWADVYEAFADDRIGMMLVQTLGQTLKDYDLTDKDYGIAPMPAGTGPGRKNVGSFLGGTNAAILKSTDNMDGATELIKFLTGPQEQVTLNAAYGTIPPVKDAKGKAFETEEAKIARQTMATRAIPLPRVPQETQFETLIGNAVVNWLSDTATGKQPGDEQISSALEDASAKVSAGG</sequence>
<dbReference type="SUPFAM" id="SSF53850">
    <property type="entry name" value="Periplasmic binding protein-like II"/>
    <property type="match status" value="1"/>
</dbReference>
<dbReference type="CDD" id="cd13585">
    <property type="entry name" value="PBP2_TMBP_like"/>
    <property type="match status" value="1"/>
</dbReference>
<keyword evidence="3" id="KW-1185">Reference proteome</keyword>
<dbReference type="PANTHER" id="PTHR43649:SF12">
    <property type="entry name" value="DIACETYLCHITOBIOSE BINDING PROTEIN DASA"/>
    <property type="match status" value="1"/>
</dbReference>
<dbReference type="PANTHER" id="PTHR43649">
    <property type="entry name" value="ARABINOSE-BINDING PROTEIN-RELATED"/>
    <property type="match status" value="1"/>
</dbReference>
<dbReference type="Proteomes" id="UP001499986">
    <property type="component" value="Unassembled WGS sequence"/>
</dbReference>
<dbReference type="InterPro" id="IPR006059">
    <property type="entry name" value="SBP"/>
</dbReference>
<evidence type="ECO:0000256" key="1">
    <source>
        <dbReference type="SAM" id="MobiDB-lite"/>
    </source>
</evidence>
<evidence type="ECO:0000313" key="3">
    <source>
        <dbReference type="Proteomes" id="UP001499986"/>
    </source>
</evidence>
<reference evidence="2 3" key="1">
    <citation type="journal article" date="2019" name="Int. J. Syst. Evol. Microbiol.">
        <title>The Global Catalogue of Microorganisms (GCM) 10K type strain sequencing project: providing services to taxonomists for standard genome sequencing and annotation.</title>
        <authorList>
            <consortium name="The Broad Institute Genomics Platform"/>
            <consortium name="The Broad Institute Genome Sequencing Center for Infectious Disease"/>
            <person name="Wu L."/>
            <person name="Ma J."/>
        </authorList>
    </citation>
    <scope>NUCLEOTIDE SEQUENCE [LARGE SCALE GENOMIC DNA]</scope>
    <source>
        <strain evidence="2 3">JCM 4358</strain>
    </source>
</reference>
<dbReference type="Pfam" id="PF01547">
    <property type="entry name" value="SBP_bac_1"/>
    <property type="match status" value="1"/>
</dbReference>
<dbReference type="Gene3D" id="3.40.190.10">
    <property type="entry name" value="Periplasmic binding protein-like II"/>
    <property type="match status" value="1"/>
</dbReference>
<proteinExistence type="predicted"/>
<dbReference type="InterPro" id="IPR050490">
    <property type="entry name" value="Bact_solute-bd_prot1"/>
</dbReference>
<gene>
    <name evidence="2" type="ORF">GCM10010255_05130</name>
</gene>
<accession>A0ABN3HJM1</accession>
<organism evidence="2 3">
    <name type="scientific">Streptomyces coeruleofuscus</name>
    <dbReference type="NCBI Taxonomy" id="66879"/>
    <lineage>
        <taxon>Bacteria</taxon>
        <taxon>Bacillati</taxon>
        <taxon>Actinomycetota</taxon>
        <taxon>Actinomycetes</taxon>
        <taxon>Kitasatosporales</taxon>
        <taxon>Streptomycetaceae</taxon>
        <taxon>Streptomyces</taxon>
    </lineage>
</organism>
<name>A0ABN3HJM1_9ACTN</name>
<feature type="region of interest" description="Disordered" evidence="1">
    <location>
        <begin position="414"/>
        <end position="439"/>
    </location>
</feature>
<comment type="caution">
    <text evidence="2">The sequence shown here is derived from an EMBL/GenBank/DDBJ whole genome shotgun (WGS) entry which is preliminary data.</text>
</comment>
<dbReference type="RefSeq" id="WP_086846238.1">
    <property type="nucleotide sequence ID" value="NZ_BAAASE010000001.1"/>
</dbReference>